<organism evidence="1">
    <name type="scientific">viral metagenome</name>
    <dbReference type="NCBI Taxonomy" id="1070528"/>
    <lineage>
        <taxon>unclassified sequences</taxon>
        <taxon>metagenomes</taxon>
        <taxon>organismal metagenomes</taxon>
    </lineage>
</organism>
<proteinExistence type="predicted"/>
<accession>A0A6C0HZY6</accession>
<name>A0A6C0HZY6_9ZZZZ</name>
<evidence type="ECO:0000313" key="1">
    <source>
        <dbReference type="EMBL" id="QHT85423.1"/>
    </source>
</evidence>
<dbReference type="AlphaFoldDB" id="A0A6C0HZY6"/>
<reference evidence="1" key="1">
    <citation type="journal article" date="2020" name="Nature">
        <title>Giant virus diversity and host interactions through global metagenomics.</title>
        <authorList>
            <person name="Schulz F."/>
            <person name="Roux S."/>
            <person name="Paez-Espino D."/>
            <person name="Jungbluth S."/>
            <person name="Walsh D.A."/>
            <person name="Denef V.J."/>
            <person name="McMahon K.D."/>
            <person name="Konstantinidis K.T."/>
            <person name="Eloe-Fadrosh E.A."/>
            <person name="Kyrpides N.C."/>
            <person name="Woyke T."/>
        </authorList>
    </citation>
    <scope>NUCLEOTIDE SEQUENCE</scope>
    <source>
        <strain evidence="1">GVMAG-M-3300023184-17</strain>
    </source>
</reference>
<protein>
    <submittedName>
        <fullName evidence="1">Uncharacterized protein</fullName>
    </submittedName>
</protein>
<sequence length="78" mass="8828">MNTCSVCQEDFKSKGDYTTCWKCLPKCECGKLVKPPFKRCFTCNQDSKKDLCSVCKGPFDGKGKYTKCYNCNKGSKDK</sequence>
<dbReference type="EMBL" id="MN740041">
    <property type="protein sequence ID" value="QHT85423.1"/>
    <property type="molecule type" value="Genomic_DNA"/>
</dbReference>